<feature type="coiled-coil region" evidence="1">
    <location>
        <begin position="131"/>
        <end position="158"/>
    </location>
</feature>
<reference evidence="6" key="1">
    <citation type="submission" date="2021-02" db="EMBL/GenBank/DDBJ databases">
        <authorList>
            <person name="Nowell W R."/>
        </authorList>
    </citation>
    <scope>NUCLEOTIDE SEQUENCE</scope>
</reference>
<sequence>MANSNRRRISFVDFSHPQVWHKLIEYAEVTIAFTKLITDFTNQWAKICFLASSQLHQLVAEFRRKTESEIRDKCHLGGMMYDLWESLLLESELESQSVKKMACLMEKEICAPLTSFVTNKNVELTINKQHRRDLNDILERSHEIVQELQEEYSKAYNDSGVTPEFHWAHNQYLIELVGVNSLLSKYQYHILPQLLQGMEQSQINVIDTVCQNLQLIASLIQNHHEQRHRSFASFVVTSTTTDPTEELENYICSIKESSGDSSATPAQIEFETFRPPSNKLTNSSHLQKTSAIHSEQLIVYAAPVIQSQVSSRCKETVERLKEIKKEKSTLLTQVNKTPSKQYLQQDAQQQSDKVVLNQLQSYMKRKHLLRLIELEESVLLAQQELLKSHRHSMSSIGESDQEAQKSNQKNMKGVWRDTFRTFKQSTTSSSGSGADSGRVVSYEKFLRRMII</sequence>
<organism evidence="6 7">
    <name type="scientific">Rotaria magnacalcarata</name>
    <dbReference type="NCBI Taxonomy" id="392030"/>
    <lineage>
        <taxon>Eukaryota</taxon>
        <taxon>Metazoa</taxon>
        <taxon>Spiralia</taxon>
        <taxon>Gnathifera</taxon>
        <taxon>Rotifera</taxon>
        <taxon>Eurotatoria</taxon>
        <taxon>Bdelloidea</taxon>
        <taxon>Philodinida</taxon>
        <taxon>Philodinidae</taxon>
        <taxon>Rotaria</taxon>
    </lineage>
</organism>
<dbReference type="Proteomes" id="UP000663824">
    <property type="component" value="Unassembled WGS sequence"/>
</dbReference>
<feature type="compositionally biased region" description="Polar residues" evidence="2">
    <location>
        <begin position="393"/>
        <end position="410"/>
    </location>
</feature>
<evidence type="ECO:0000313" key="3">
    <source>
        <dbReference type="EMBL" id="CAF1394872.1"/>
    </source>
</evidence>
<dbReference type="Proteomes" id="UP000663856">
    <property type="component" value="Unassembled WGS sequence"/>
</dbReference>
<gene>
    <name evidence="3" type="ORF">CJN711_LOCUS21658</name>
    <name evidence="4" type="ORF">KQP761_LOCUS23255</name>
    <name evidence="5" type="ORF">MBJ925_LOCUS7025</name>
    <name evidence="6" type="ORF">WKI299_LOCUS27438</name>
</gene>
<evidence type="ECO:0000313" key="7">
    <source>
        <dbReference type="Proteomes" id="UP000663856"/>
    </source>
</evidence>
<evidence type="ECO:0000313" key="4">
    <source>
        <dbReference type="EMBL" id="CAF1609922.1"/>
    </source>
</evidence>
<dbReference type="AlphaFoldDB" id="A0A816WMI1"/>
<dbReference type="EMBL" id="CAJNRE010002376">
    <property type="protein sequence ID" value="CAF1975774.1"/>
    <property type="molecule type" value="Genomic_DNA"/>
</dbReference>
<dbReference type="EMBL" id="CAJNRF010011992">
    <property type="protein sequence ID" value="CAF2136511.1"/>
    <property type="molecule type" value="Genomic_DNA"/>
</dbReference>
<comment type="caution">
    <text evidence="6">The sequence shown here is derived from an EMBL/GenBank/DDBJ whole genome shotgun (WGS) entry which is preliminary data.</text>
</comment>
<evidence type="ECO:0000313" key="5">
    <source>
        <dbReference type="EMBL" id="CAF1975774.1"/>
    </source>
</evidence>
<dbReference type="EMBL" id="CAJNOV010010146">
    <property type="protein sequence ID" value="CAF1394872.1"/>
    <property type="molecule type" value="Genomic_DNA"/>
</dbReference>
<dbReference type="Gene3D" id="1.20.1270.60">
    <property type="entry name" value="Arfaptin homology (AH) domain/BAR domain"/>
    <property type="match status" value="2"/>
</dbReference>
<feature type="region of interest" description="Disordered" evidence="2">
    <location>
        <begin position="391"/>
        <end position="411"/>
    </location>
</feature>
<evidence type="ECO:0000313" key="6">
    <source>
        <dbReference type="EMBL" id="CAF2136511.1"/>
    </source>
</evidence>
<keyword evidence="1" id="KW-0175">Coiled coil</keyword>
<evidence type="ECO:0000256" key="1">
    <source>
        <dbReference type="SAM" id="Coils"/>
    </source>
</evidence>
<dbReference type="OrthoDB" id="6250593at2759"/>
<name>A0A816WMI1_9BILA</name>
<protein>
    <submittedName>
        <fullName evidence="6">Uncharacterized protein</fullName>
    </submittedName>
</protein>
<dbReference type="SUPFAM" id="SSF103657">
    <property type="entry name" value="BAR/IMD domain-like"/>
    <property type="match status" value="1"/>
</dbReference>
<proteinExistence type="predicted"/>
<dbReference type="Proteomes" id="UP000663834">
    <property type="component" value="Unassembled WGS sequence"/>
</dbReference>
<evidence type="ECO:0000256" key="2">
    <source>
        <dbReference type="SAM" id="MobiDB-lite"/>
    </source>
</evidence>
<accession>A0A816WMI1</accession>
<dbReference type="Proteomes" id="UP000663855">
    <property type="component" value="Unassembled WGS sequence"/>
</dbReference>
<dbReference type="InterPro" id="IPR027267">
    <property type="entry name" value="AH/BAR_dom_sf"/>
</dbReference>
<dbReference type="EMBL" id="CAJNOW010012439">
    <property type="protein sequence ID" value="CAF1609922.1"/>
    <property type="molecule type" value="Genomic_DNA"/>
</dbReference>